<evidence type="ECO:0000256" key="4">
    <source>
        <dbReference type="ARBA" id="ARBA00023315"/>
    </source>
</evidence>
<dbReference type="CDD" id="cd04301">
    <property type="entry name" value="NAT_SF"/>
    <property type="match status" value="1"/>
</dbReference>
<keyword evidence="4" id="KW-0012">Acyltransferase</keyword>
<evidence type="ECO:0000256" key="3">
    <source>
        <dbReference type="ARBA" id="ARBA00022679"/>
    </source>
</evidence>
<keyword evidence="2" id="KW-1277">Toxin-antitoxin system</keyword>
<protein>
    <submittedName>
        <fullName evidence="7">GNAT family N-acetyltransferase</fullName>
    </submittedName>
</protein>
<feature type="domain" description="N-acetyltransferase" evidence="6">
    <location>
        <begin position="1"/>
        <end position="170"/>
    </location>
</feature>
<accession>A0AAP3CLE7</accession>
<dbReference type="PANTHER" id="PTHR36449">
    <property type="entry name" value="ACETYLTRANSFERASE-RELATED"/>
    <property type="match status" value="1"/>
</dbReference>
<proteinExistence type="predicted"/>
<evidence type="ECO:0000313" key="7">
    <source>
        <dbReference type="EMBL" id="MCY8318537.1"/>
    </source>
</evidence>
<dbReference type="RefSeq" id="WP_202926370.1">
    <property type="nucleotide sequence ID" value="NZ_JALAOH010000069.1"/>
</dbReference>
<dbReference type="PROSITE" id="PS51186">
    <property type="entry name" value="GNAT"/>
    <property type="match status" value="1"/>
</dbReference>
<gene>
    <name evidence="7" type="ORF">MOC71_17790</name>
</gene>
<evidence type="ECO:0000256" key="2">
    <source>
        <dbReference type="ARBA" id="ARBA00022649"/>
    </source>
</evidence>
<evidence type="ECO:0000313" key="8">
    <source>
        <dbReference type="Proteomes" id="UP001067121"/>
    </source>
</evidence>
<name>A0AAP3CLE7_BACVA</name>
<dbReference type="SUPFAM" id="SSF55729">
    <property type="entry name" value="Acyl-CoA N-acyltransferases (Nat)"/>
    <property type="match status" value="1"/>
</dbReference>
<sequence>MADPVYLIDEVLSPEHRSKVEGFKCSSEKEVEVFLKKDAWELQHYNMAVTRLFFNESKELVGYFTLYNDAVPKMNKDKMKKEKWNLPNTEKYFPAIRLHYFGVDERYVGQGIGYAMLMAAIDICSSISEYTGCTFISVQALNSAVGFYEHYDFRNVGREKNYRNMVFKLQDAEE</sequence>
<keyword evidence="3" id="KW-0808">Transferase</keyword>
<dbReference type="EMBL" id="JALAOH010000069">
    <property type="protein sequence ID" value="MCY8318537.1"/>
    <property type="molecule type" value="Genomic_DNA"/>
</dbReference>
<dbReference type="InterPro" id="IPR000182">
    <property type="entry name" value="GNAT_dom"/>
</dbReference>
<dbReference type="InterPro" id="IPR016181">
    <property type="entry name" value="Acyl_CoA_acyltransferase"/>
</dbReference>
<organism evidence="7 8">
    <name type="scientific">Bacillus vallismortis</name>
    <dbReference type="NCBI Taxonomy" id="72361"/>
    <lineage>
        <taxon>Bacteria</taxon>
        <taxon>Bacillati</taxon>
        <taxon>Bacillota</taxon>
        <taxon>Bacilli</taxon>
        <taxon>Bacillales</taxon>
        <taxon>Bacillaceae</taxon>
        <taxon>Bacillus</taxon>
    </lineage>
</organism>
<evidence type="ECO:0000256" key="1">
    <source>
        <dbReference type="ARBA" id="ARBA00022491"/>
    </source>
</evidence>
<reference evidence="7" key="1">
    <citation type="submission" date="2022-02" db="EMBL/GenBank/DDBJ databases">
        <title>Crop Bioprotection Bacillus Genome Sequencing.</title>
        <authorList>
            <person name="Dunlap C."/>
        </authorList>
    </citation>
    <scope>NUCLEOTIDE SEQUENCE</scope>
    <source>
        <strain evidence="7">98-1</strain>
    </source>
</reference>
<evidence type="ECO:0000259" key="6">
    <source>
        <dbReference type="PROSITE" id="PS51186"/>
    </source>
</evidence>
<dbReference type="Proteomes" id="UP001067121">
    <property type="component" value="Unassembled WGS sequence"/>
</dbReference>
<dbReference type="GO" id="GO:0016747">
    <property type="term" value="F:acyltransferase activity, transferring groups other than amino-acyl groups"/>
    <property type="evidence" value="ECO:0007669"/>
    <property type="project" value="InterPro"/>
</dbReference>
<comment type="caution">
    <text evidence="7">The sequence shown here is derived from an EMBL/GenBank/DDBJ whole genome shotgun (WGS) entry which is preliminary data.</text>
</comment>
<evidence type="ECO:0000256" key="5">
    <source>
        <dbReference type="ARBA" id="ARBA00049880"/>
    </source>
</evidence>
<comment type="catalytic activity">
    <reaction evidence="5">
        <text>glycyl-tRNA(Gly) + acetyl-CoA = N-acetylglycyl-tRNA(Gly) + CoA + H(+)</text>
        <dbReference type="Rhea" id="RHEA:81867"/>
        <dbReference type="Rhea" id="RHEA-COMP:9683"/>
        <dbReference type="Rhea" id="RHEA-COMP:19766"/>
        <dbReference type="ChEBI" id="CHEBI:15378"/>
        <dbReference type="ChEBI" id="CHEBI:57287"/>
        <dbReference type="ChEBI" id="CHEBI:57288"/>
        <dbReference type="ChEBI" id="CHEBI:78522"/>
        <dbReference type="ChEBI" id="CHEBI:232036"/>
    </reaction>
</comment>
<dbReference type="Pfam" id="PF13673">
    <property type="entry name" value="Acetyltransf_10"/>
    <property type="match status" value="1"/>
</dbReference>
<dbReference type="Gene3D" id="3.40.630.30">
    <property type="match status" value="1"/>
</dbReference>
<keyword evidence="1" id="KW-0678">Repressor</keyword>
<dbReference type="PANTHER" id="PTHR36449:SF1">
    <property type="entry name" value="ACETYLTRANSFERASE"/>
    <property type="match status" value="1"/>
</dbReference>
<dbReference type="AlphaFoldDB" id="A0AAP3CLE7"/>